<comment type="caution">
    <text evidence="6">The sequence shown here is derived from an EMBL/GenBank/DDBJ whole genome shotgun (WGS) entry which is preliminary data.</text>
</comment>
<evidence type="ECO:0000313" key="7">
    <source>
        <dbReference type="Proteomes" id="UP000290092"/>
    </source>
</evidence>
<dbReference type="KEGG" id="amyt:AMYT_0365"/>
<evidence type="ECO:0000313" key="6">
    <source>
        <dbReference type="EMBL" id="RXK15259.1"/>
    </source>
</evidence>
<dbReference type="GO" id="GO:0051539">
    <property type="term" value="F:4 iron, 4 sulfur cluster binding"/>
    <property type="evidence" value="ECO:0007669"/>
    <property type="project" value="UniProtKB-KW"/>
</dbReference>
<keyword evidence="7" id="KW-1185">Reference proteome</keyword>
<feature type="domain" description="4Fe-4S ferredoxin-type" evidence="5">
    <location>
        <begin position="233"/>
        <end position="262"/>
    </location>
</feature>
<evidence type="ECO:0000256" key="4">
    <source>
        <dbReference type="ARBA" id="ARBA00023014"/>
    </source>
</evidence>
<dbReference type="Gene3D" id="3.30.70.20">
    <property type="match status" value="2"/>
</dbReference>
<dbReference type="Pfam" id="PF00037">
    <property type="entry name" value="Fer4"/>
    <property type="match status" value="1"/>
</dbReference>
<accession>A0AAX2AGI7</accession>
<evidence type="ECO:0000256" key="1">
    <source>
        <dbReference type="ARBA" id="ARBA00022485"/>
    </source>
</evidence>
<evidence type="ECO:0000259" key="5">
    <source>
        <dbReference type="PROSITE" id="PS51379"/>
    </source>
</evidence>
<keyword evidence="2" id="KW-0479">Metal-binding</keyword>
<dbReference type="PROSITE" id="PS00198">
    <property type="entry name" value="4FE4S_FER_1"/>
    <property type="match status" value="2"/>
</dbReference>
<dbReference type="PANTHER" id="PTHR43687">
    <property type="entry name" value="ADENYLYLSULFATE REDUCTASE, BETA SUBUNIT"/>
    <property type="match status" value="1"/>
</dbReference>
<dbReference type="InterPro" id="IPR017896">
    <property type="entry name" value="4Fe4S_Fe-S-bd"/>
</dbReference>
<dbReference type="SUPFAM" id="SSF54862">
    <property type="entry name" value="4Fe-4S ferredoxins"/>
    <property type="match status" value="1"/>
</dbReference>
<proteinExistence type="predicted"/>
<reference evidence="6 7" key="1">
    <citation type="submission" date="2017-09" db="EMBL/GenBank/DDBJ databases">
        <title>Genomics of the genus Arcobacter.</title>
        <authorList>
            <person name="Perez-Cataluna A."/>
            <person name="Figueras M.J."/>
            <person name="Salas-Masso N."/>
        </authorList>
    </citation>
    <scope>NUCLEOTIDE SEQUENCE [LARGE SCALE GENOMIC DNA]</scope>
    <source>
        <strain evidence="6 7">CECT 7386</strain>
    </source>
</reference>
<sequence>MHNNFLQKKELFSLNTLKCLRNEYFFNECDLCFSRCSEMALGLQKEKIKLFENRCIECGDCIGICPTQALNLENFDTEEFILNFINTQKSTILEKVDIPSFGMLDSHHLLTIIIRKKENLYLEYDEACKNLEYLKQIQKQTNNFLQSINFKYKVELKKHIDELNIENKIRRNLFKTIFENKKQLQKETSVSNNLKIKNKETISKLILLKNSIKLIIEEVENIELSTLDSTLLFNKQIDFNSCTNCLDCINFCPTNALFQNEKKDSIYFQAGKCIGCNICDDICKEKAISNKEKINLIDFTFDKASKLVEFTYKTCQECNSVFIYKNGDIICPRCKDFRDNHSSMFTLAKDF</sequence>
<gene>
    <name evidence="6" type="ORF">CP985_09345</name>
</gene>
<dbReference type="PROSITE" id="PS51379">
    <property type="entry name" value="4FE4S_FER_2"/>
    <property type="match status" value="3"/>
</dbReference>
<dbReference type="AlphaFoldDB" id="A0AAX2AGI7"/>
<evidence type="ECO:0000256" key="3">
    <source>
        <dbReference type="ARBA" id="ARBA00023004"/>
    </source>
</evidence>
<name>A0AAX2AGI7_9BACT</name>
<dbReference type="InterPro" id="IPR050572">
    <property type="entry name" value="Fe-S_Ferredoxin"/>
</dbReference>
<keyword evidence="1" id="KW-0004">4Fe-4S</keyword>
<feature type="domain" description="4Fe-4S ferredoxin-type" evidence="5">
    <location>
        <begin position="46"/>
        <end position="75"/>
    </location>
</feature>
<evidence type="ECO:0000256" key="2">
    <source>
        <dbReference type="ARBA" id="ARBA00022723"/>
    </source>
</evidence>
<dbReference type="Pfam" id="PF13237">
    <property type="entry name" value="Fer4_10"/>
    <property type="match status" value="1"/>
</dbReference>
<dbReference type="RefSeq" id="WP_114840861.1">
    <property type="nucleotide sequence ID" value="NZ_CP031219.1"/>
</dbReference>
<protein>
    <recommendedName>
        <fullName evidence="5">4Fe-4S ferredoxin-type domain-containing protein</fullName>
    </recommendedName>
</protein>
<keyword evidence="4" id="KW-0411">Iron-sulfur</keyword>
<organism evidence="6 7">
    <name type="scientific">Malaciobacter mytili LMG 24559</name>
    <dbReference type="NCBI Taxonomy" id="1032238"/>
    <lineage>
        <taxon>Bacteria</taxon>
        <taxon>Pseudomonadati</taxon>
        <taxon>Campylobacterota</taxon>
        <taxon>Epsilonproteobacteria</taxon>
        <taxon>Campylobacterales</taxon>
        <taxon>Arcobacteraceae</taxon>
        <taxon>Malaciobacter</taxon>
    </lineage>
</organism>
<feature type="domain" description="4Fe-4S ferredoxin-type" evidence="5">
    <location>
        <begin position="264"/>
        <end position="293"/>
    </location>
</feature>
<dbReference type="InterPro" id="IPR017900">
    <property type="entry name" value="4Fe4S_Fe_S_CS"/>
</dbReference>
<keyword evidence="3" id="KW-0408">Iron</keyword>
<dbReference type="PANTHER" id="PTHR43687:SF1">
    <property type="entry name" value="FERREDOXIN III"/>
    <property type="match status" value="1"/>
</dbReference>
<dbReference type="Proteomes" id="UP000290092">
    <property type="component" value="Unassembled WGS sequence"/>
</dbReference>
<dbReference type="EMBL" id="NXID01000032">
    <property type="protein sequence ID" value="RXK15259.1"/>
    <property type="molecule type" value="Genomic_DNA"/>
</dbReference>
<dbReference type="GO" id="GO:0046872">
    <property type="term" value="F:metal ion binding"/>
    <property type="evidence" value="ECO:0007669"/>
    <property type="project" value="UniProtKB-KW"/>
</dbReference>